<name>A0A7X8SMI3_9BACT</name>
<dbReference type="EMBL" id="JABAIL010000005">
    <property type="protein sequence ID" value="NLR92891.1"/>
    <property type="molecule type" value="Genomic_DNA"/>
</dbReference>
<feature type="chain" id="PRO_5031034112" evidence="1">
    <location>
        <begin position="21"/>
        <end position="202"/>
    </location>
</feature>
<dbReference type="RefSeq" id="WP_168883607.1">
    <property type="nucleotide sequence ID" value="NZ_JABAIL010000005.1"/>
</dbReference>
<keyword evidence="3" id="KW-1185">Reference proteome</keyword>
<keyword evidence="1" id="KW-0732">Signal</keyword>
<dbReference type="Proteomes" id="UP000585050">
    <property type="component" value="Unassembled WGS sequence"/>
</dbReference>
<feature type="signal peptide" evidence="1">
    <location>
        <begin position="1"/>
        <end position="20"/>
    </location>
</feature>
<organism evidence="2 3">
    <name type="scientific">Flammeovirga agarivorans</name>
    <dbReference type="NCBI Taxonomy" id="2726742"/>
    <lineage>
        <taxon>Bacteria</taxon>
        <taxon>Pseudomonadati</taxon>
        <taxon>Bacteroidota</taxon>
        <taxon>Cytophagia</taxon>
        <taxon>Cytophagales</taxon>
        <taxon>Flammeovirgaceae</taxon>
        <taxon>Flammeovirga</taxon>
    </lineage>
</organism>
<dbReference type="AlphaFoldDB" id="A0A7X8SMI3"/>
<evidence type="ECO:0000313" key="3">
    <source>
        <dbReference type="Proteomes" id="UP000585050"/>
    </source>
</evidence>
<comment type="caution">
    <text evidence="2">The sequence shown here is derived from an EMBL/GenBank/DDBJ whole genome shotgun (WGS) entry which is preliminary data.</text>
</comment>
<evidence type="ECO:0000313" key="2">
    <source>
        <dbReference type="EMBL" id="NLR92891.1"/>
    </source>
</evidence>
<gene>
    <name evidence="2" type="ORF">HGP29_16885</name>
</gene>
<proteinExistence type="predicted"/>
<sequence>MKKIFITTFLLFSICFSVFAQRRFPDISPKDLPVELVDKLNINEDVEKKLNKAYVRLQEDVINTMIIAKKEGDINQEDLKVELNGYRQKHLKKVKDFMPDTAYTTYEEFIMLDRRERREYILVLKLKLTPDQKEKYDAIQASNEQVISKIKEQYKGDREAMRDALIPLKKQQFQMLAQVLTEEQMEILKASVPKRGNRQPID</sequence>
<evidence type="ECO:0000256" key="1">
    <source>
        <dbReference type="SAM" id="SignalP"/>
    </source>
</evidence>
<reference evidence="2 3" key="1">
    <citation type="submission" date="2020-04" db="EMBL/GenBank/DDBJ databases">
        <title>Flammeovirga sp. SR4, a novel species isolated from seawater.</title>
        <authorList>
            <person name="Wang X."/>
        </authorList>
    </citation>
    <scope>NUCLEOTIDE SEQUENCE [LARGE SCALE GENOMIC DNA]</scope>
    <source>
        <strain evidence="2 3">SR4</strain>
    </source>
</reference>
<protein>
    <submittedName>
        <fullName evidence="2">Uncharacterized protein</fullName>
    </submittedName>
</protein>
<accession>A0A7X8SMI3</accession>